<dbReference type="EMBL" id="FZNM01000009">
    <property type="protein sequence ID" value="SNR55768.1"/>
    <property type="molecule type" value="Genomic_DNA"/>
</dbReference>
<dbReference type="AlphaFoldDB" id="A0A238XB01"/>
<sequence length="138" mass="14530">MRARPARVYPRGCGGAGNNGKGHPRERGLSPRVRGSLREVGDSTDLTGSIPAGAGEPAWRRCCATRRRVYPRGCGGAGRDGPQAGNRPGLSPRVRGSHFRATIKRVRNGSIPAGAGEPSRGGRQHRPDRVYPRGCGGA</sequence>
<accession>A0A238XB01</accession>
<gene>
    <name evidence="2" type="ORF">SAMN06265378_1093</name>
</gene>
<proteinExistence type="predicted"/>
<feature type="region of interest" description="Disordered" evidence="1">
    <location>
        <begin position="1"/>
        <end position="52"/>
    </location>
</feature>
<dbReference type="AntiFam" id="ANF00006">
    <property type="entry name" value="Translation of CRISPR region"/>
</dbReference>
<evidence type="ECO:0000313" key="2">
    <source>
        <dbReference type="EMBL" id="SNR55768.1"/>
    </source>
</evidence>
<dbReference type="AntiFam" id="ANF00057">
    <property type="entry name" value="Translation of E. coli type CRISPR repeat"/>
</dbReference>
<feature type="region of interest" description="Disordered" evidence="1">
    <location>
        <begin position="73"/>
        <end position="138"/>
    </location>
</feature>
<evidence type="ECO:0000313" key="3">
    <source>
        <dbReference type="Proteomes" id="UP000198409"/>
    </source>
</evidence>
<feature type="compositionally biased region" description="Basic residues" evidence="1">
    <location>
        <begin position="95"/>
        <end position="107"/>
    </location>
</feature>
<dbReference type="Proteomes" id="UP000198409">
    <property type="component" value="Unassembled WGS sequence"/>
</dbReference>
<protein>
    <submittedName>
        <fullName evidence="2">Uncharacterized protein</fullName>
    </submittedName>
</protein>
<organism evidence="2 3">
    <name type="scientific">Paracoccus sediminis</name>
    <dbReference type="NCBI Taxonomy" id="1214787"/>
    <lineage>
        <taxon>Bacteria</taxon>
        <taxon>Pseudomonadati</taxon>
        <taxon>Pseudomonadota</taxon>
        <taxon>Alphaproteobacteria</taxon>
        <taxon>Rhodobacterales</taxon>
        <taxon>Paracoccaceae</taxon>
        <taxon>Paracoccus</taxon>
    </lineage>
</organism>
<name>A0A238XB01_9RHOB</name>
<evidence type="ECO:0000256" key="1">
    <source>
        <dbReference type="SAM" id="MobiDB-lite"/>
    </source>
</evidence>
<reference evidence="3" key="1">
    <citation type="submission" date="2017-06" db="EMBL/GenBank/DDBJ databases">
        <authorList>
            <person name="Varghese N."/>
            <person name="Submissions S."/>
        </authorList>
    </citation>
    <scope>NUCLEOTIDE SEQUENCE [LARGE SCALE GENOMIC DNA]</scope>
    <source>
        <strain evidence="3">DSM 26170</strain>
    </source>
</reference>